<dbReference type="GO" id="GO:0005886">
    <property type="term" value="C:plasma membrane"/>
    <property type="evidence" value="ECO:0007669"/>
    <property type="project" value="UniProtKB-SubCell"/>
</dbReference>
<evidence type="ECO:0000256" key="5">
    <source>
        <dbReference type="ARBA" id="ARBA00022989"/>
    </source>
</evidence>
<dbReference type="EMBL" id="VDGG01000039">
    <property type="protein sequence ID" value="TQR09651.1"/>
    <property type="molecule type" value="Genomic_DNA"/>
</dbReference>
<dbReference type="Gene3D" id="1.10.3720.10">
    <property type="entry name" value="MetI-like"/>
    <property type="match status" value="1"/>
</dbReference>
<feature type="transmembrane region" description="Helical" evidence="7">
    <location>
        <begin position="12"/>
        <end position="31"/>
    </location>
</feature>
<reference evidence="9 10" key="1">
    <citation type="submission" date="2019-05" db="EMBL/GenBank/DDBJ databases">
        <title>Psychrobacillus vulpis sp. nov., a new species isolated from feces of a red fox that inhabits in The Tablas de Daimiel Natural Park, Albacete, Spain.</title>
        <authorList>
            <person name="Rodriguez M."/>
            <person name="Reina J.C."/>
            <person name="Bejar V."/>
            <person name="Llamas I."/>
        </authorList>
    </citation>
    <scope>NUCLEOTIDE SEQUENCE [LARGE SCALE GENOMIC DNA]</scope>
    <source>
        <strain evidence="9 10">NHI-2</strain>
    </source>
</reference>
<feature type="transmembrane region" description="Helical" evidence="7">
    <location>
        <begin position="226"/>
        <end position="252"/>
    </location>
</feature>
<accession>A0A544SWY5</accession>
<dbReference type="RefSeq" id="WP_142608347.1">
    <property type="nucleotide sequence ID" value="NZ_VDGG01000039.1"/>
</dbReference>
<dbReference type="OrthoDB" id="9773683at2"/>
<evidence type="ECO:0000313" key="9">
    <source>
        <dbReference type="EMBL" id="TQR09651.1"/>
    </source>
</evidence>
<sequence>MVDFIIKRIAQSVIVVFLALSVIFFLVRLSGDPTVLMIPADAPPEQYEEFRKQHGFDQPIYMQYVNFISSSIQGDFGDSIRMNTSAVSLVIERLPATFQLAFSALALSVLIAIPIGVISAYRRNSLVDRLGVGFTILGQAIPNFWLGLILIYLFSVTYQLLPSSGGGSMMHMLLPMATLAMHSIAKFARFTRSTMLDVLRKDYIRTAKASGTPTSSILMKYALKNAFIPLLTLISLELGTLLGGAVIVEVVFAWPGLGRLLMDALLNRDFPVVLAGVFFIALIYTIINFITDILYAFINPQIRLQ</sequence>
<proteinExistence type="inferred from homology"/>
<keyword evidence="6 7" id="KW-0472">Membrane</keyword>
<comment type="subcellular location">
    <subcellularLocation>
        <location evidence="1 7">Cell membrane</location>
        <topology evidence="1 7">Multi-pass membrane protein</topology>
    </subcellularLocation>
</comment>
<dbReference type="PANTHER" id="PTHR43163:SF6">
    <property type="entry name" value="DIPEPTIDE TRANSPORT SYSTEM PERMEASE PROTEIN DPPB-RELATED"/>
    <property type="match status" value="1"/>
</dbReference>
<keyword evidence="4 7" id="KW-0812">Transmembrane</keyword>
<keyword evidence="3" id="KW-1003">Cell membrane</keyword>
<evidence type="ECO:0000256" key="6">
    <source>
        <dbReference type="ARBA" id="ARBA00023136"/>
    </source>
</evidence>
<evidence type="ECO:0000259" key="8">
    <source>
        <dbReference type="PROSITE" id="PS50928"/>
    </source>
</evidence>
<dbReference type="GO" id="GO:0071916">
    <property type="term" value="F:dipeptide transmembrane transporter activity"/>
    <property type="evidence" value="ECO:0007669"/>
    <property type="project" value="TreeGrafter"/>
</dbReference>
<dbReference type="AlphaFoldDB" id="A0A544SWY5"/>
<feature type="transmembrane region" description="Helical" evidence="7">
    <location>
        <begin position="166"/>
        <end position="185"/>
    </location>
</feature>
<dbReference type="SUPFAM" id="SSF161098">
    <property type="entry name" value="MetI-like"/>
    <property type="match status" value="1"/>
</dbReference>
<gene>
    <name evidence="9" type="ORF">FG383_15760</name>
</gene>
<comment type="similarity">
    <text evidence="7">Belongs to the binding-protein-dependent transport system permease family.</text>
</comment>
<feature type="transmembrane region" description="Helical" evidence="7">
    <location>
        <begin position="272"/>
        <end position="298"/>
    </location>
</feature>
<evidence type="ECO:0000313" key="10">
    <source>
        <dbReference type="Proteomes" id="UP000318937"/>
    </source>
</evidence>
<evidence type="ECO:0000256" key="3">
    <source>
        <dbReference type="ARBA" id="ARBA00022475"/>
    </source>
</evidence>
<feature type="transmembrane region" description="Helical" evidence="7">
    <location>
        <begin position="98"/>
        <end position="118"/>
    </location>
</feature>
<feature type="transmembrane region" description="Helical" evidence="7">
    <location>
        <begin position="130"/>
        <end position="154"/>
    </location>
</feature>
<dbReference type="CDD" id="cd06261">
    <property type="entry name" value="TM_PBP2"/>
    <property type="match status" value="1"/>
</dbReference>
<evidence type="ECO:0000256" key="7">
    <source>
        <dbReference type="RuleBase" id="RU363032"/>
    </source>
</evidence>
<comment type="caution">
    <text evidence="9">The sequence shown here is derived from an EMBL/GenBank/DDBJ whole genome shotgun (WGS) entry which is preliminary data.</text>
</comment>
<dbReference type="PROSITE" id="PS50928">
    <property type="entry name" value="ABC_TM1"/>
    <property type="match status" value="1"/>
</dbReference>
<dbReference type="PANTHER" id="PTHR43163">
    <property type="entry name" value="DIPEPTIDE TRANSPORT SYSTEM PERMEASE PROTEIN DPPB-RELATED"/>
    <property type="match status" value="1"/>
</dbReference>
<name>A0A544SWY5_9BACI</name>
<dbReference type="Pfam" id="PF00528">
    <property type="entry name" value="BPD_transp_1"/>
    <property type="match status" value="1"/>
</dbReference>
<dbReference type="Pfam" id="PF19300">
    <property type="entry name" value="BPD_transp_1_N"/>
    <property type="match status" value="1"/>
</dbReference>
<dbReference type="InterPro" id="IPR000515">
    <property type="entry name" value="MetI-like"/>
</dbReference>
<evidence type="ECO:0000256" key="1">
    <source>
        <dbReference type="ARBA" id="ARBA00004651"/>
    </source>
</evidence>
<keyword evidence="10" id="KW-1185">Reference proteome</keyword>
<organism evidence="9 10">
    <name type="scientific">Psychrobacillus soli</name>
    <dbReference type="NCBI Taxonomy" id="1543965"/>
    <lineage>
        <taxon>Bacteria</taxon>
        <taxon>Bacillati</taxon>
        <taxon>Bacillota</taxon>
        <taxon>Bacilli</taxon>
        <taxon>Bacillales</taxon>
        <taxon>Bacillaceae</taxon>
        <taxon>Psychrobacillus</taxon>
    </lineage>
</organism>
<dbReference type="Proteomes" id="UP000318937">
    <property type="component" value="Unassembled WGS sequence"/>
</dbReference>
<keyword evidence="5 7" id="KW-1133">Transmembrane helix</keyword>
<keyword evidence="2 7" id="KW-0813">Transport</keyword>
<feature type="domain" description="ABC transmembrane type-1" evidence="8">
    <location>
        <begin position="94"/>
        <end position="291"/>
    </location>
</feature>
<dbReference type="InterPro" id="IPR035906">
    <property type="entry name" value="MetI-like_sf"/>
</dbReference>
<dbReference type="InterPro" id="IPR045621">
    <property type="entry name" value="BPD_transp_1_N"/>
</dbReference>
<evidence type="ECO:0000256" key="4">
    <source>
        <dbReference type="ARBA" id="ARBA00022692"/>
    </source>
</evidence>
<evidence type="ECO:0000256" key="2">
    <source>
        <dbReference type="ARBA" id="ARBA00022448"/>
    </source>
</evidence>
<protein>
    <submittedName>
        <fullName evidence="9">ABC transporter permease</fullName>
    </submittedName>
</protein>